<evidence type="ECO:0000256" key="2">
    <source>
        <dbReference type="ARBA" id="ARBA00012520"/>
    </source>
</evidence>
<evidence type="ECO:0000256" key="1">
    <source>
        <dbReference type="ARBA" id="ARBA00011140"/>
    </source>
</evidence>
<dbReference type="SUPFAM" id="SSF52200">
    <property type="entry name" value="Toll/Interleukin receptor TIR domain"/>
    <property type="match status" value="1"/>
</dbReference>
<reference evidence="13 14" key="1">
    <citation type="submission" date="2019-01" db="EMBL/GenBank/DDBJ databases">
        <title>Draft Genome and Complete Hox-Cluster Characterization of the Sterlet Sturgeon (Acipenser ruthenus).</title>
        <authorList>
            <person name="Wei Q."/>
        </authorList>
    </citation>
    <scope>NUCLEOTIDE SEQUENCE [LARGE SCALE GENOMIC DNA]</scope>
    <source>
        <strain evidence="13">WHYD16114868_AA</strain>
        <tissue evidence="13">Blood</tissue>
    </source>
</reference>
<evidence type="ECO:0000256" key="10">
    <source>
        <dbReference type="ARBA" id="ARBA00048222"/>
    </source>
</evidence>
<feature type="compositionally biased region" description="Low complexity" evidence="11">
    <location>
        <begin position="148"/>
        <end position="173"/>
    </location>
</feature>
<evidence type="ECO:0000256" key="7">
    <source>
        <dbReference type="ARBA" id="ARBA00030789"/>
    </source>
</evidence>
<feature type="region of interest" description="Disordered" evidence="11">
    <location>
        <begin position="139"/>
        <end position="173"/>
    </location>
</feature>
<dbReference type="Proteomes" id="UP000289886">
    <property type="component" value="Unassembled WGS sequence"/>
</dbReference>
<dbReference type="GO" id="GO:0034142">
    <property type="term" value="P:toll-like receptor 4 signaling pathway"/>
    <property type="evidence" value="ECO:0007669"/>
    <property type="project" value="TreeGrafter"/>
</dbReference>
<evidence type="ECO:0000256" key="8">
    <source>
        <dbReference type="ARBA" id="ARBA00030830"/>
    </source>
</evidence>
<comment type="subunit">
    <text evidence="1">Homodimer. Associates with components of the exosome multienzyme ribonuclease complex, such as EXOSC3 and EXOSC4. Interacts with NDOR1.</text>
</comment>
<dbReference type="GO" id="GO:0005737">
    <property type="term" value="C:cytoplasm"/>
    <property type="evidence" value="ECO:0007669"/>
    <property type="project" value="TreeGrafter"/>
</dbReference>
<dbReference type="InterPro" id="IPR000157">
    <property type="entry name" value="TIR_dom"/>
</dbReference>
<dbReference type="GO" id="GO:0005886">
    <property type="term" value="C:plasma membrane"/>
    <property type="evidence" value="ECO:0007669"/>
    <property type="project" value="TreeGrafter"/>
</dbReference>
<gene>
    <name evidence="13" type="ORF">EOD39_16960</name>
</gene>
<evidence type="ECO:0000256" key="4">
    <source>
        <dbReference type="ARBA" id="ARBA00029885"/>
    </source>
</evidence>
<organism evidence="13 14">
    <name type="scientific">Acipenser ruthenus</name>
    <name type="common">Sterlet sturgeon</name>
    <dbReference type="NCBI Taxonomy" id="7906"/>
    <lineage>
        <taxon>Eukaryota</taxon>
        <taxon>Metazoa</taxon>
        <taxon>Chordata</taxon>
        <taxon>Craniata</taxon>
        <taxon>Vertebrata</taxon>
        <taxon>Euteleostomi</taxon>
        <taxon>Actinopterygii</taxon>
        <taxon>Chondrostei</taxon>
        <taxon>Acipenseriformes</taxon>
        <taxon>Acipenseridae</taxon>
        <taxon>Acipenser</taxon>
    </lineage>
</organism>
<dbReference type="Gene3D" id="3.30.200.40">
    <property type="entry name" value="Scavenger mRNA decapping enzyme, N-terminal domain"/>
    <property type="match status" value="1"/>
</dbReference>
<feature type="region of interest" description="Disordered" evidence="11">
    <location>
        <begin position="1"/>
        <end position="48"/>
    </location>
</feature>
<dbReference type="GO" id="GO:0140932">
    <property type="term" value="F:5'-(N(7)-methyl 5'-triphosphoguanosine)-[mRNA] diphosphatase activity"/>
    <property type="evidence" value="ECO:0007669"/>
    <property type="project" value="UniProtKB-EC"/>
</dbReference>
<evidence type="ECO:0000256" key="5">
    <source>
        <dbReference type="ARBA" id="ARBA00030042"/>
    </source>
</evidence>
<dbReference type="Pfam" id="PF05652">
    <property type="entry name" value="DcpS"/>
    <property type="match status" value="1"/>
</dbReference>
<evidence type="ECO:0000256" key="9">
    <source>
        <dbReference type="ARBA" id="ARBA00032946"/>
    </source>
</evidence>
<proteinExistence type="predicted"/>
<dbReference type="InterPro" id="IPR017279">
    <property type="entry name" value="Tol-interleuk_rcpt_adapt_Tirap"/>
</dbReference>
<dbReference type="PANTHER" id="PTHR22662">
    <property type="entry name" value="TIRAP"/>
    <property type="match status" value="1"/>
</dbReference>
<dbReference type="SUPFAM" id="SSF102860">
    <property type="entry name" value="mRNA decapping enzyme DcpS N-terminal domain"/>
    <property type="match status" value="1"/>
</dbReference>
<dbReference type="AlphaFoldDB" id="A0A444V4N2"/>
<evidence type="ECO:0000313" key="13">
    <source>
        <dbReference type="EMBL" id="RXM95366.1"/>
    </source>
</evidence>
<evidence type="ECO:0000256" key="3">
    <source>
        <dbReference type="ARBA" id="ARBA00015636"/>
    </source>
</evidence>
<keyword evidence="13" id="KW-0675">Receptor</keyword>
<feature type="domain" description="TIR" evidence="12">
    <location>
        <begin position="179"/>
        <end position="310"/>
    </location>
</feature>
<dbReference type="EMBL" id="SCEB01002449">
    <property type="protein sequence ID" value="RXM95366.1"/>
    <property type="molecule type" value="Genomic_DNA"/>
</dbReference>
<evidence type="ECO:0000256" key="6">
    <source>
        <dbReference type="ARBA" id="ARBA00030609"/>
    </source>
</evidence>
<dbReference type="GO" id="GO:0035663">
    <property type="term" value="F:Toll-like receptor 2 binding"/>
    <property type="evidence" value="ECO:0007669"/>
    <property type="project" value="TreeGrafter"/>
</dbReference>
<name>A0A444V4N2_ACIRT</name>
<feature type="compositionally biased region" description="Basic and acidic residues" evidence="11">
    <location>
        <begin position="1"/>
        <end position="10"/>
    </location>
</feature>
<dbReference type="GO" id="GO:0043123">
    <property type="term" value="P:positive regulation of canonical NF-kappaB signal transduction"/>
    <property type="evidence" value="ECO:0007669"/>
    <property type="project" value="TreeGrafter"/>
</dbReference>
<keyword evidence="14" id="KW-1185">Reference proteome</keyword>
<dbReference type="InterPro" id="IPR011145">
    <property type="entry name" value="Scavenger_mRNA_decap_enz_N"/>
</dbReference>
<dbReference type="GO" id="GO:2000343">
    <property type="term" value="P:positive regulation of chemokine (C-X-C motif) ligand 2 production"/>
    <property type="evidence" value="ECO:0007669"/>
    <property type="project" value="TreeGrafter"/>
</dbReference>
<comment type="catalytic activity">
    <reaction evidence="10">
        <text>a 5'-end (N(7)-methyl 5'-triphosphoguanosine)-ribonucleoside in mRNA + H2O = N(7)-methyl-GMP + a 5'-end diphospho-ribonucleoside in mRNA + 2 H(+)</text>
        <dbReference type="Rhea" id="RHEA:65388"/>
        <dbReference type="Rhea" id="RHEA-COMP:17165"/>
        <dbReference type="Rhea" id="RHEA-COMP:17167"/>
        <dbReference type="ChEBI" id="CHEBI:15377"/>
        <dbReference type="ChEBI" id="CHEBI:15378"/>
        <dbReference type="ChEBI" id="CHEBI:58285"/>
        <dbReference type="ChEBI" id="CHEBI:156461"/>
        <dbReference type="ChEBI" id="CHEBI:167616"/>
        <dbReference type="EC" id="3.6.1.59"/>
    </reaction>
</comment>
<dbReference type="GO" id="GO:0032760">
    <property type="term" value="P:positive regulation of tumor necrosis factor production"/>
    <property type="evidence" value="ECO:0007669"/>
    <property type="project" value="TreeGrafter"/>
</dbReference>
<accession>A0A444V4N2</accession>
<dbReference type="PANTHER" id="PTHR22662:SF0">
    <property type="entry name" value="TOLL_INTERLEUKIN-1 RECEPTOR DOMAIN-CONTAINING ADAPTER PROTEIN"/>
    <property type="match status" value="1"/>
</dbReference>
<dbReference type="GO" id="GO:0035662">
    <property type="term" value="F:Toll-like receptor 4 binding"/>
    <property type="evidence" value="ECO:0007669"/>
    <property type="project" value="TreeGrafter"/>
</dbReference>
<protein>
    <recommendedName>
        <fullName evidence="3">m7GpppX diphosphatase</fullName>
        <ecNumber evidence="2">3.6.1.59</ecNumber>
    </recommendedName>
    <alternativeName>
        <fullName evidence="9">DCS-1</fullName>
    </alternativeName>
    <alternativeName>
        <fullName evidence="6">Decapping scavenger enzyme</fullName>
    </alternativeName>
    <alternativeName>
        <fullName evidence="7">Hint-related 7meGMP-directed hydrolase</fullName>
    </alternativeName>
    <alternativeName>
        <fullName evidence="5">Histidine triad nucleotide-binding protein 5</fullName>
    </alternativeName>
    <alternativeName>
        <fullName evidence="8">Histidine triad protein member 5</fullName>
    </alternativeName>
    <alternativeName>
        <fullName evidence="4">Scavenger mRNA-decapping enzyme DcpS</fullName>
    </alternativeName>
</protein>
<dbReference type="Gene3D" id="3.40.50.10140">
    <property type="entry name" value="Toll/interleukin-1 receptor homology (TIR) domain"/>
    <property type="match status" value="1"/>
</dbReference>
<feature type="compositionally biased region" description="Basic and acidic residues" evidence="11">
    <location>
        <begin position="18"/>
        <end position="34"/>
    </location>
</feature>
<evidence type="ECO:0000256" key="11">
    <source>
        <dbReference type="SAM" id="MobiDB-lite"/>
    </source>
</evidence>
<feature type="region of interest" description="Disordered" evidence="11">
    <location>
        <begin position="323"/>
        <end position="354"/>
    </location>
</feature>
<dbReference type="EC" id="3.6.1.59" evidence="2"/>
<dbReference type="InterPro" id="IPR008594">
    <property type="entry name" value="DcpS/DCS2"/>
</dbReference>
<sequence>MADTKKRSLDSDNGTESGPEKKLATGDGDGKDAKQPVADPGSEAGSMLAGFQTEKIMRESSREKNIFIHGKMGSGPNEGQDAVLILEKTPFREDSLAELFKTSELKLQMRNDIYSTYHMHPPAHLNGWIRRLLERRKRDSFSKTTNPSSSQGTASSHSASSSSSRSRCPDLSSGARWSRLYDLCVCHSEEDISEAQLLVSYLESQPEGLRCFLMLRDSTPGGSIPSELCQAVQSSHCWALLITRSFLLDPWCKYQMHQALVEAPMANGRTIPVLHRLQRSEYPKELRFYYYIDITADQQRGFQQVHRTVLHYLEELCQVDSSKLSSPSSVDTETGVSEEGHRTTHSELSSTDSG</sequence>
<dbReference type="GO" id="GO:0000290">
    <property type="term" value="P:deadenylation-dependent decapping of nuclear-transcribed mRNA"/>
    <property type="evidence" value="ECO:0007669"/>
    <property type="project" value="InterPro"/>
</dbReference>
<dbReference type="InterPro" id="IPR035897">
    <property type="entry name" value="Toll_tir_struct_dom_sf"/>
</dbReference>
<dbReference type="Pfam" id="PF13676">
    <property type="entry name" value="TIR_2"/>
    <property type="match status" value="1"/>
</dbReference>
<comment type="caution">
    <text evidence="13">The sequence shown here is derived from an EMBL/GenBank/DDBJ whole genome shotgun (WGS) entry which is preliminary data.</text>
</comment>
<dbReference type="PROSITE" id="PS50104">
    <property type="entry name" value="TIR"/>
    <property type="match status" value="1"/>
</dbReference>
<evidence type="ECO:0000259" key="12">
    <source>
        <dbReference type="PROSITE" id="PS50104"/>
    </source>
</evidence>
<evidence type="ECO:0000313" key="14">
    <source>
        <dbReference type="Proteomes" id="UP000289886"/>
    </source>
</evidence>